<dbReference type="PANTHER" id="PTHR47506">
    <property type="entry name" value="TRANSCRIPTIONAL REGULATORY PROTEIN"/>
    <property type="match status" value="1"/>
</dbReference>
<dbReference type="InterPro" id="IPR023772">
    <property type="entry name" value="DNA-bd_HTH_TetR-type_CS"/>
</dbReference>
<dbReference type="Proteomes" id="UP000618591">
    <property type="component" value="Unassembled WGS sequence"/>
</dbReference>
<dbReference type="SUPFAM" id="SSF48498">
    <property type="entry name" value="Tetracyclin repressor-like, C-terminal domain"/>
    <property type="match status" value="1"/>
</dbReference>
<evidence type="ECO:0000313" key="8">
    <source>
        <dbReference type="Proteomes" id="UP000618591"/>
    </source>
</evidence>
<feature type="domain" description="HTH tetR-type" evidence="6">
    <location>
        <begin position="20"/>
        <end position="80"/>
    </location>
</feature>
<evidence type="ECO:0000259" key="6">
    <source>
        <dbReference type="PROSITE" id="PS50977"/>
    </source>
</evidence>
<feature type="region of interest" description="Disordered" evidence="5">
    <location>
        <begin position="1"/>
        <end position="20"/>
    </location>
</feature>
<organism evidence="7 8">
    <name type="scientific">Sphingomonas psychrolutea</name>
    <dbReference type="NCBI Taxonomy" id="1259676"/>
    <lineage>
        <taxon>Bacteria</taxon>
        <taxon>Pseudomonadati</taxon>
        <taxon>Pseudomonadota</taxon>
        <taxon>Alphaproteobacteria</taxon>
        <taxon>Sphingomonadales</taxon>
        <taxon>Sphingomonadaceae</taxon>
        <taxon>Sphingomonas</taxon>
    </lineage>
</organism>
<dbReference type="EMBL" id="BMDW01000012">
    <property type="protein sequence ID" value="GGA51107.1"/>
    <property type="molecule type" value="Genomic_DNA"/>
</dbReference>
<evidence type="ECO:0000256" key="1">
    <source>
        <dbReference type="ARBA" id="ARBA00023015"/>
    </source>
</evidence>
<keyword evidence="2 4" id="KW-0238">DNA-binding</keyword>
<dbReference type="PROSITE" id="PS50977">
    <property type="entry name" value="HTH_TETR_2"/>
    <property type="match status" value="1"/>
</dbReference>
<evidence type="ECO:0000256" key="2">
    <source>
        <dbReference type="ARBA" id="ARBA00023125"/>
    </source>
</evidence>
<reference evidence="8" key="1">
    <citation type="journal article" date="2019" name="Int. J. Syst. Evol. Microbiol.">
        <title>The Global Catalogue of Microorganisms (GCM) 10K type strain sequencing project: providing services to taxonomists for standard genome sequencing and annotation.</title>
        <authorList>
            <consortium name="The Broad Institute Genomics Platform"/>
            <consortium name="The Broad Institute Genome Sequencing Center for Infectious Disease"/>
            <person name="Wu L."/>
            <person name="Ma J."/>
        </authorList>
    </citation>
    <scope>NUCLEOTIDE SEQUENCE [LARGE SCALE GENOMIC DNA]</scope>
    <source>
        <strain evidence="8">CGMCC 1.10106</strain>
    </source>
</reference>
<comment type="caution">
    <text evidence="7">The sequence shown here is derived from an EMBL/GenBank/DDBJ whole genome shotgun (WGS) entry which is preliminary data.</text>
</comment>
<sequence length="211" mass="22126">MKPSSEQPLAPPRKTGRPRSFDRDAALEQAMFAFWQHGYETTSIADLTAAMGVTAPSLYTAFGDKKRLFLEAVQLYAGDPQAMADRIADATSARDAAHDLLTSAAIGFTGEATPKGCLLASATASGSPDSADVQRAVAAIRTAIAHHLQLRIERDIADGVLPQEADPATLSGLVIAVIQGLSVLARDGATRDTLLSITTAALAAWPIRCPS</sequence>
<dbReference type="InterPro" id="IPR001647">
    <property type="entry name" value="HTH_TetR"/>
</dbReference>
<proteinExistence type="predicted"/>
<accession>A0ABQ1GW60</accession>
<gene>
    <name evidence="7" type="ORF">GCM10011395_21830</name>
</gene>
<dbReference type="Gene3D" id="1.10.10.60">
    <property type="entry name" value="Homeodomain-like"/>
    <property type="match status" value="1"/>
</dbReference>
<protein>
    <submittedName>
        <fullName evidence="7">TetR family transcriptional regulator</fullName>
    </submittedName>
</protein>
<evidence type="ECO:0000313" key="7">
    <source>
        <dbReference type="EMBL" id="GGA51107.1"/>
    </source>
</evidence>
<evidence type="ECO:0000256" key="5">
    <source>
        <dbReference type="SAM" id="MobiDB-lite"/>
    </source>
</evidence>
<evidence type="ECO:0000256" key="4">
    <source>
        <dbReference type="PROSITE-ProRule" id="PRU00335"/>
    </source>
</evidence>
<name>A0ABQ1GW60_9SPHN</name>
<dbReference type="InterPro" id="IPR036271">
    <property type="entry name" value="Tet_transcr_reg_TetR-rel_C_sf"/>
</dbReference>
<dbReference type="RefSeq" id="WP_188447367.1">
    <property type="nucleotide sequence ID" value="NZ_BMDW01000012.1"/>
</dbReference>
<keyword evidence="1" id="KW-0805">Transcription regulation</keyword>
<dbReference type="InterPro" id="IPR009057">
    <property type="entry name" value="Homeodomain-like_sf"/>
</dbReference>
<dbReference type="SUPFAM" id="SSF46689">
    <property type="entry name" value="Homeodomain-like"/>
    <property type="match status" value="1"/>
</dbReference>
<dbReference type="PANTHER" id="PTHR47506:SF1">
    <property type="entry name" value="HTH-TYPE TRANSCRIPTIONAL REGULATOR YJDC"/>
    <property type="match status" value="1"/>
</dbReference>
<keyword evidence="8" id="KW-1185">Reference proteome</keyword>
<keyword evidence="3" id="KW-0804">Transcription</keyword>
<feature type="DNA-binding region" description="H-T-H motif" evidence="4">
    <location>
        <begin position="43"/>
        <end position="62"/>
    </location>
</feature>
<evidence type="ECO:0000256" key="3">
    <source>
        <dbReference type="ARBA" id="ARBA00023163"/>
    </source>
</evidence>
<dbReference type="Gene3D" id="1.10.357.10">
    <property type="entry name" value="Tetracycline Repressor, domain 2"/>
    <property type="match status" value="1"/>
</dbReference>
<dbReference type="Pfam" id="PF00440">
    <property type="entry name" value="TetR_N"/>
    <property type="match status" value="1"/>
</dbReference>
<dbReference type="PROSITE" id="PS01081">
    <property type="entry name" value="HTH_TETR_1"/>
    <property type="match status" value="1"/>
</dbReference>